<feature type="compositionally biased region" description="Polar residues" evidence="1">
    <location>
        <begin position="156"/>
        <end position="172"/>
    </location>
</feature>
<keyword evidence="3" id="KW-1185">Reference proteome</keyword>
<dbReference type="AlphaFoldDB" id="A0A8W8I596"/>
<feature type="compositionally biased region" description="Polar residues" evidence="1">
    <location>
        <begin position="57"/>
        <end position="70"/>
    </location>
</feature>
<feature type="region of interest" description="Disordered" evidence="1">
    <location>
        <begin position="1"/>
        <end position="178"/>
    </location>
</feature>
<feature type="compositionally biased region" description="Polar residues" evidence="1">
    <location>
        <begin position="21"/>
        <end position="32"/>
    </location>
</feature>
<evidence type="ECO:0000313" key="3">
    <source>
        <dbReference type="Proteomes" id="UP000005408"/>
    </source>
</evidence>
<reference evidence="2" key="1">
    <citation type="submission" date="2022-08" db="UniProtKB">
        <authorList>
            <consortium name="EnsemblMetazoa"/>
        </authorList>
    </citation>
    <scope>IDENTIFICATION</scope>
    <source>
        <strain evidence="2">05x7-T-G4-1.051#20</strain>
    </source>
</reference>
<dbReference type="EnsemblMetazoa" id="G12571.2">
    <property type="protein sequence ID" value="G12571.2:cds"/>
    <property type="gene ID" value="G12571"/>
</dbReference>
<feature type="compositionally biased region" description="Acidic residues" evidence="1">
    <location>
        <begin position="116"/>
        <end position="130"/>
    </location>
</feature>
<evidence type="ECO:0000256" key="1">
    <source>
        <dbReference type="SAM" id="MobiDB-lite"/>
    </source>
</evidence>
<organism evidence="2 3">
    <name type="scientific">Magallana gigas</name>
    <name type="common">Pacific oyster</name>
    <name type="synonym">Crassostrea gigas</name>
    <dbReference type="NCBI Taxonomy" id="29159"/>
    <lineage>
        <taxon>Eukaryota</taxon>
        <taxon>Metazoa</taxon>
        <taxon>Spiralia</taxon>
        <taxon>Lophotrochozoa</taxon>
        <taxon>Mollusca</taxon>
        <taxon>Bivalvia</taxon>
        <taxon>Autobranchia</taxon>
        <taxon>Pteriomorphia</taxon>
        <taxon>Ostreida</taxon>
        <taxon>Ostreoidea</taxon>
        <taxon>Ostreidae</taxon>
        <taxon>Magallana</taxon>
    </lineage>
</organism>
<dbReference type="Proteomes" id="UP000005408">
    <property type="component" value="Unassembled WGS sequence"/>
</dbReference>
<name>A0A8W8I596_MAGGI</name>
<sequence>MSSTSKEAINGDVRKVVSGSPVPTDSVMQSPNSKREASPAGSESPVKRSRSQDDQNDLGSSMHNDNSALNPSRKREGSPIRSETVVKRVKSEEDASQSAVESPMNVDEITPLKEEDGSEEKEEEQQEPESEDKVEKPIVNQHVKRLPSADVPDLMSPQTNQNLPVQVMSNKNIRLKLK</sequence>
<feature type="compositionally biased region" description="Basic and acidic residues" evidence="1">
    <location>
        <begin position="73"/>
        <end position="93"/>
    </location>
</feature>
<protein>
    <submittedName>
        <fullName evidence="2">Uncharacterized protein</fullName>
    </submittedName>
</protein>
<accession>A0A8W8I596</accession>
<proteinExistence type="predicted"/>
<evidence type="ECO:0000313" key="2">
    <source>
        <dbReference type="EnsemblMetazoa" id="G12571.2:cds"/>
    </source>
</evidence>